<name>A0A0F9FZG4_9ZZZZ</name>
<feature type="non-terminal residue" evidence="2">
    <location>
        <position position="1"/>
    </location>
</feature>
<accession>A0A0F9FZG4</accession>
<gene>
    <name evidence="2" type="ORF">LCGC14_2244480</name>
</gene>
<evidence type="ECO:0000313" key="2">
    <source>
        <dbReference type="EMBL" id="KKL56532.1"/>
    </source>
</evidence>
<feature type="compositionally biased region" description="Acidic residues" evidence="1">
    <location>
        <begin position="19"/>
        <end position="31"/>
    </location>
</feature>
<reference evidence="2" key="1">
    <citation type="journal article" date="2015" name="Nature">
        <title>Complex archaea that bridge the gap between prokaryotes and eukaryotes.</title>
        <authorList>
            <person name="Spang A."/>
            <person name="Saw J.H."/>
            <person name="Jorgensen S.L."/>
            <person name="Zaremba-Niedzwiedzka K."/>
            <person name="Martijn J."/>
            <person name="Lind A.E."/>
            <person name="van Eijk R."/>
            <person name="Schleper C."/>
            <person name="Guy L."/>
            <person name="Ettema T.J."/>
        </authorList>
    </citation>
    <scope>NUCLEOTIDE SEQUENCE</scope>
</reference>
<proteinExistence type="predicted"/>
<dbReference type="AlphaFoldDB" id="A0A0F9FZG4"/>
<sequence length="238" mass="26394">EEQPAVESDEGVNLFADPESTEAEEDQDESQSYEVTVNGVKSQVDVTELIAGYQRQADYTRGTQEVADLKKEHNNAITLWEALEGDYAGTVQKLMARTGIQGKIAEAPEQDMEALIEAKLAEKLANDPRIQQFENESSLRQLNEVFAGVEKEYNLPALSNADKQHILEKAQEWETNDISYVVYRLIQTKNAGNAKAKNVELVSSSRSSGPNSETVETPVEYYSTVSQAWESALAEEGN</sequence>
<protein>
    <submittedName>
        <fullName evidence="2">Uncharacterized protein</fullName>
    </submittedName>
</protein>
<organism evidence="2">
    <name type="scientific">marine sediment metagenome</name>
    <dbReference type="NCBI Taxonomy" id="412755"/>
    <lineage>
        <taxon>unclassified sequences</taxon>
        <taxon>metagenomes</taxon>
        <taxon>ecological metagenomes</taxon>
    </lineage>
</organism>
<comment type="caution">
    <text evidence="2">The sequence shown here is derived from an EMBL/GenBank/DDBJ whole genome shotgun (WGS) entry which is preliminary data.</text>
</comment>
<dbReference type="EMBL" id="LAZR01030463">
    <property type="protein sequence ID" value="KKL56532.1"/>
    <property type="molecule type" value="Genomic_DNA"/>
</dbReference>
<evidence type="ECO:0000256" key="1">
    <source>
        <dbReference type="SAM" id="MobiDB-lite"/>
    </source>
</evidence>
<feature type="compositionally biased region" description="Acidic residues" evidence="1">
    <location>
        <begin position="1"/>
        <end position="10"/>
    </location>
</feature>
<feature type="region of interest" description="Disordered" evidence="1">
    <location>
        <begin position="1"/>
        <end position="36"/>
    </location>
</feature>